<dbReference type="PANTHER" id="PTHR24422:SF21">
    <property type="entry name" value="CHEMOTAXIS PROTEIN METHYLTRANSFERASE 1"/>
    <property type="match status" value="1"/>
</dbReference>
<comment type="caution">
    <text evidence="7">The sequence shown here is derived from an EMBL/GenBank/DDBJ whole genome shotgun (WGS) entry which is preliminary data.</text>
</comment>
<dbReference type="PANTHER" id="PTHR24422">
    <property type="entry name" value="CHEMOTAXIS PROTEIN METHYLTRANSFERASE"/>
    <property type="match status" value="1"/>
</dbReference>
<dbReference type="InterPro" id="IPR022642">
    <property type="entry name" value="CheR_C"/>
</dbReference>
<reference evidence="7 8" key="1">
    <citation type="submission" date="2021-05" db="EMBL/GenBank/DDBJ databases">
        <title>Roseococcus sp. XZZS9, whole genome shotgun sequencing project.</title>
        <authorList>
            <person name="Zhao G."/>
            <person name="Shen L."/>
        </authorList>
    </citation>
    <scope>NUCLEOTIDE SEQUENCE [LARGE SCALE GENOMIC DNA]</scope>
    <source>
        <strain evidence="7 8">XZZS9</strain>
    </source>
</reference>
<dbReference type="PRINTS" id="PR00996">
    <property type="entry name" value="CHERMTFRASE"/>
</dbReference>
<dbReference type="EMBL" id="JAHCDA010000001">
    <property type="protein sequence ID" value="MBS7810933.1"/>
    <property type="molecule type" value="Genomic_DNA"/>
</dbReference>
<feature type="domain" description="CheR-type methyltransferase" evidence="6">
    <location>
        <begin position="1"/>
        <end position="256"/>
    </location>
</feature>
<dbReference type="SMART" id="SM00138">
    <property type="entry name" value="MeTrc"/>
    <property type="match status" value="1"/>
</dbReference>
<evidence type="ECO:0000256" key="4">
    <source>
        <dbReference type="ARBA" id="ARBA00022679"/>
    </source>
</evidence>
<dbReference type="Proteomes" id="UP000766336">
    <property type="component" value="Unassembled WGS sequence"/>
</dbReference>
<evidence type="ECO:0000313" key="7">
    <source>
        <dbReference type="EMBL" id="MBS7810933.1"/>
    </source>
</evidence>
<dbReference type="SUPFAM" id="SSF47757">
    <property type="entry name" value="Chemotaxis receptor methyltransferase CheR, N-terminal domain"/>
    <property type="match status" value="1"/>
</dbReference>
<protein>
    <recommendedName>
        <fullName evidence="2">protein-glutamate O-methyltransferase</fullName>
        <ecNumber evidence="2">2.1.1.80</ecNumber>
    </recommendedName>
</protein>
<evidence type="ECO:0000256" key="3">
    <source>
        <dbReference type="ARBA" id="ARBA00022603"/>
    </source>
</evidence>
<proteinExistence type="predicted"/>
<dbReference type="InterPro" id="IPR000780">
    <property type="entry name" value="CheR_MeTrfase"/>
</dbReference>
<dbReference type="InterPro" id="IPR050903">
    <property type="entry name" value="Bact_Chemotaxis_MeTrfase"/>
</dbReference>
<keyword evidence="5" id="KW-0949">S-adenosyl-L-methionine</keyword>
<dbReference type="Pfam" id="PF01739">
    <property type="entry name" value="CheR"/>
    <property type="match status" value="1"/>
</dbReference>
<organism evidence="7 8">
    <name type="scientific">Roseococcus pinisoli</name>
    <dbReference type="NCBI Taxonomy" id="2835040"/>
    <lineage>
        <taxon>Bacteria</taxon>
        <taxon>Pseudomonadati</taxon>
        <taxon>Pseudomonadota</taxon>
        <taxon>Alphaproteobacteria</taxon>
        <taxon>Acetobacterales</taxon>
        <taxon>Roseomonadaceae</taxon>
        <taxon>Roseococcus</taxon>
    </lineage>
</organism>
<dbReference type="RefSeq" id="WP_213669515.1">
    <property type="nucleotide sequence ID" value="NZ_JAHCDA010000001.1"/>
</dbReference>
<dbReference type="InterPro" id="IPR036804">
    <property type="entry name" value="CheR_N_sf"/>
</dbReference>
<evidence type="ECO:0000256" key="5">
    <source>
        <dbReference type="ARBA" id="ARBA00022691"/>
    </source>
</evidence>
<evidence type="ECO:0000313" key="8">
    <source>
        <dbReference type="Proteomes" id="UP000766336"/>
    </source>
</evidence>
<keyword evidence="8" id="KW-1185">Reference proteome</keyword>
<dbReference type="EC" id="2.1.1.80" evidence="2"/>
<evidence type="ECO:0000256" key="1">
    <source>
        <dbReference type="ARBA" id="ARBA00001541"/>
    </source>
</evidence>
<dbReference type="SUPFAM" id="SSF53335">
    <property type="entry name" value="S-adenosyl-L-methionine-dependent methyltransferases"/>
    <property type="match status" value="1"/>
</dbReference>
<dbReference type="Gene3D" id="1.10.155.10">
    <property type="entry name" value="Chemotaxis receptor methyltransferase CheR, N-terminal domain"/>
    <property type="match status" value="1"/>
</dbReference>
<keyword evidence="3" id="KW-0489">Methyltransferase</keyword>
<gene>
    <name evidence="7" type="ORF">KHU32_08285</name>
</gene>
<keyword evidence="4" id="KW-0808">Transferase</keyword>
<dbReference type="InterPro" id="IPR029063">
    <property type="entry name" value="SAM-dependent_MTases_sf"/>
</dbReference>
<evidence type="ECO:0000259" key="6">
    <source>
        <dbReference type="PROSITE" id="PS50123"/>
    </source>
</evidence>
<sequence>MIASTFDFLAAVVKDRTGGVIGADQRYMLETRLAPLLKREALRDLDALPARLRAPQGEALAQEMAELLTTNESSFFRDGRPFDHLRPLLRGLHAARPAGQPLRLWSAACSTGQEAYSMAIILAELAEGDPGFRGRRVEILGTDISARVIGRARAGVFTPFEVQRGLPAATLTRRFQEEGAQWRVKPEVAACCRFERANLLADLRGFGRFDVIFCRNVLIYFDVPTKARVLRGLAQQLVADGALYLGAAETAIGLTDALVPHATERGVYGLAAPQRLPA</sequence>
<dbReference type="Gene3D" id="3.40.50.150">
    <property type="entry name" value="Vaccinia Virus protein VP39"/>
    <property type="match status" value="1"/>
</dbReference>
<dbReference type="PROSITE" id="PS50123">
    <property type="entry name" value="CHER"/>
    <property type="match status" value="1"/>
</dbReference>
<comment type="catalytic activity">
    <reaction evidence="1">
        <text>L-glutamyl-[protein] + S-adenosyl-L-methionine = [protein]-L-glutamate 5-O-methyl ester + S-adenosyl-L-homocysteine</text>
        <dbReference type="Rhea" id="RHEA:24452"/>
        <dbReference type="Rhea" id="RHEA-COMP:10208"/>
        <dbReference type="Rhea" id="RHEA-COMP:10311"/>
        <dbReference type="ChEBI" id="CHEBI:29973"/>
        <dbReference type="ChEBI" id="CHEBI:57856"/>
        <dbReference type="ChEBI" id="CHEBI:59789"/>
        <dbReference type="ChEBI" id="CHEBI:82795"/>
        <dbReference type="EC" id="2.1.1.80"/>
    </reaction>
</comment>
<accession>A0ABS5QED2</accession>
<evidence type="ECO:0000256" key="2">
    <source>
        <dbReference type="ARBA" id="ARBA00012534"/>
    </source>
</evidence>
<name>A0ABS5QED2_9PROT</name>